<dbReference type="EMBL" id="GG692399">
    <property type="protein sequence ID" value="EER32241.1"/>
    <property type="molecule type" value="Genomic_DNA"/>
</dbReference>
<evidence type="ECO:0000313" key="3">
    <source>
        <dbReference type="Proteomes" id="UP000002037"/>
    </source>
</evidence>
<keyword evidence="1" id="KW-1133">Transmembrane helix</keyword>
<evidence type="ECO:0000313" key="2">
    <source>
        <dbReference type="EMBL" id="EER32241.1"/>
    </source>
</evidence>
<gene>
    <name evidence="2" type="ORF">CTRG_03912</name>
</gene>
<keyword evidence="1" id="KW-0812">Transmembrane</keyword>
<protein>
    <submittedName>
        <fullName evidence="2">Uncharacterized protein</fullName>
    </submittedName>
</protein>
<feature type="transmembrane region" description="Helical" evidence="1">
    <location>
        <begin position="63"/>
        <end position="86"/>
    </location>
</feature>
<dbReference type="HOGENOM" id="CLU_132177_0_0_1"/>
<proteinExistence type="predicted"/>
<accession>C5MCG1</accession>
<feature type="transmembrane region" description="Helical" evidence="1">
    <location>
        <begin position="27"/>
        <end position="51"/>
    </location>
</feature>
<evidence type="ECO:0000256" key="1">
    <source>
        <dbReference type="SAM" id="Phobius"/>
    </source>
</evidence>
<keyword evidence="1" id="KW-0472">Membrane</keyword>
<dbReference type="Proteomes" id="UP000002037">
    <property type="component" value="Unassembled WGS sequence"/>
</dbReference>
<name>C5MCG1_CANTT</name>
<feature type="transmembrane region" description="Helical" evidence="1">
    <location>
        <begin position="98"/>
        <end position="118"/>
    </location>
</feature>
<keyword evidence="3" id="KW-1185">Reference proteome</keyword>
<dbReference type="VEuPathDB" id="FungiDB:CTRG_03912"/>
<dbReference type="GeneID" id="8297967"/>
<sequence length="156" mass="17516">MSAANTLLEKEHQLDDTPASGIRPIRLWYFIGAILFTAVFELILIQVFKILLPPSESLDSVCFVTYFIALVIQIPGFIAGLIIFVITIKQISIRKAICTAFSIFGMLIMIVINYRLFLAVSPTLWLQICPVLGSIPSFIIHMKAIVAKKKKNEEFV</sequence>
<reference evidence="2 3" key="1">
    <citation type="journal article" date="2009" name="Nature">
        <title>Evolution of pathogenicity and sexual reproduction in eight Candida genomes.</title>
        <authorList>
            <person name="Butler G."/>
            <person name="Rasmussen M.D."/>
            <person name="Lin M.F."/>
            <person name="Santos M.A."/>
            <person name="Sakthikumar S."/>
            <person name="Munro C.A."/>
            <person name="Rheinbay E."/>
            <person name="Grabherr M."/>
            <person name="Forche A."/>
            <person name="Reedy J.L."/>
            <person name="Agrafioti I."/>
            <person name="Arnaud M.B."/>
            <person name="Bates S."/>
            <person name="Brown A.J."/>
            <person name="Brunke S."/>
            <person name="Costanzo M.C."/>
            <person name="Fitzpatrick D.A."/>
            <person name="de Groot P.W."/>
            <person name="Harris D."/>
            <person name="Hoyer L.L."/>
            <person name="Hube B."/>
            <person name="Klis F.M."/>
            <person name="Kodira C."/>
            <person name="Lennard N."/>
            <person name="Logue M.E."/>
            <person name="Martin R."/>
            <person name="Neiman A.M."/>
            <person name="Nikolaou E."/>
            <person name="Quail M.A."/>
            <person name="Quinn J."/>
            <person name="Santos M.C."/>
            <person name="Schmitzberger F.F."/>
            <person name="Sherlock G."/>
            <person name="Shah P."/>
            <person name="Silverstein K.A."/>
            <person name="Skrzypek M.S."/>
            <person name="Soll D."/>
            <person name="Staggs R."/>
            <person name="Stansfield I."/>
            <person name="Stumpf M.P."/>
            <person name="Sudbery P.E."/>
            <person name="Srikantha T."/>
            <person name="Zeng Q."/>
            <person name="Berman J."/>
            <person name="Berriman M."/>
            <person name="Heitman J."/>
            <person name="Gow N.A."/>
            <person name="Lorenz M.C."/>
            <person name="Birren B.W."/>
            <person name="Kellis M."/>
            <person name="Cuomo C.A."/>
        </authorList>
    </citation>
    <scope>NUCLEOTIDE SEQUENCE [LARGE SCALE GENOMIC DNA]</scope>
    <source>
        <strain evidence="3">ATCC MYA-3404 / T1</strain>
    </source>
</reference>
<dbReference type="RefSeq" id="XP_002549615.1">
    <property type="nucleotide sequence ID" value="XM_002549569.1"/>
</dbReference>
<feature type="transmembrane region" description="Helical" evidence="1">
    <location>
        <begin position="124"/>
        <end position="142"/>
    </location>
</feature>
<organism evidence="2 3">
    <name type="scientific">Candida tropicalis (strain ATCC MYA-3404 / T1)</name>
    <name type="common">Yeast</name>
    <dbReference type="NCBI Taxonomy" id="294747"/>
    <lineage>
        <taxon>Eukaryota</taxon>
        <taxon>Fungi</taxon>
        <taxon>Dikarya</taxon>
        <taxon>Ascomycota</taxon>
        <taxon>Saccharomycotina</taxon>
        <taxon>Pichiomycetes</taxon>
        <taxon>Debaryomycetaceae</taxon>
        <taxon>Candida/Lodderomyces clade</taxon>
        <taxon>Candida</taxon>
    </lineage>
</organism>
<dbReference type="KEGG" id="ctp:CTRG_03912"/>
<dbReference type="AlphaFoldDB" id="C5MCG1"/>